<sequence>MNAVRSSSYVLIVPSLSSSNQVFASPNGYCGTGSQSDNTINSAHWFVIHWIVVSKNIEKVTKTVDVKKRWIDYSFGLIVYSFEWNSTDSSTKSSIQASYEHFVDTLLYGWEALTLEDSREKSRSKSRGGRLKCYICQSEDHLKRNCLKNNHKKSTGYVQKDDQPSSSGSVDDSYEVMMVMRVEVLPDRFIDSGGSYHMTPKLDLFFEFLECDGDTLLGDNRECKIRCIDKSPSTVINFRCRKQGHHEESPSKRAFY</sequence>
<accession>A0A6L2JLP1</accession>
<reference evidence="1" key="1">
    <citation type="journal article" date="2019" name="Sci. Rep.">
        <title>Draft genome of Tanacetum cinerariifolium, the natural source of mosquito coil.</title>
        <authorList>
            <person name="Yamashiro T."/>
            <person name="Shiraishi A."/>
            <person name="Satake H."/>
            <person name="Nakayama K."/>
        </authorList>
    </citation>
    <scope>NUCLEOTIDE SEQUENCE</scope>
</reference>
<protein>
    <submittedName>
        <fullName evidence="1">Retrovirus-related Pol polyprotein from transposon TNT 1-94</fullName>
    </submittedName>
</protein>
<evidence type="ECO:0000313" key="1">
    <source>
        <dbReference type="EMBL" id="GEU36554.1"/>
    </source>
</evidence>
<gene>
    <name evidence="1" type="ORF">Tci_008532</name>
</gene>
<proteinExistence type="predicted"/>
<organism evidence="1">
    <name type="scientific">Tanacetum cinerariifolium</name>
    <name type="common">Dalmatian daisy</name>
    <name type="synonym">Chrysanthemum cinerariifolium</name>
    <dbReference type="NCBI Taxonomy" id="118510"/>
    <lineage>
        <taxon>Eukaryota</taxon>
        <taxon>Viridiplantae</taxon>
        <taxon>Streptophyta</taxon>
        <taxon>Embryophyta</taxon>
        <taxon>Tracheophyta</taxon>
        <taxon>Spermatophyta</taxon>
        <taxon>Magnoliopsida</taxon>
        <taxon>eudicotyledons</taxon>
        <taxon>Gunneridae</taxon>
        <taxon>Pentapetalae</taxon>
        <taxon>asterids</taxon>
        <taxon>campanulids</taxon>
        <taxon>Asterales</taxon>
        <taxon>Asteraceae</taxon>
        <taxon>Asteroideae</taxon>
        <taxon>Anthemideae</taxon>
        <taxon>Anthemidinae</taxon>
        <taxon>Tanacetum</taxon>
    </lineage>
</organism>
<comment type="caution">
    <text evidence="1">The sequence shown here is derived from an EMBL/GenBank/DDBJ whole genome shotgun (WGS) entry which is preliminary data.</text>
</comment>
<name>A0A6L2JLP1_TANCI</name>
<dbReference type="AlphaFoldDB" id="A0A6L2JLP1"/>
<dbReference type="EMBL" id="BKCJ010000823">
    <property type="protein sequence ID" value="GEU36554.1"/>
    <property type="molecule type" value="Genomic_DNA"/>
</dbReference>